<dbReference type="EMBL" id="BOOG01000091">
    <property type="protein sequence ID" value="GIH73436.1"/>
    <property type="molecule type" value="Genomic_DNA"/>
</dbReference>
<organism evidence="1 2">
    <name type="scientific">Sphaerimonospora thailandensis</name>
    <dbReference type="NCBI Taxonomy" id="795644"/>
    <lineage>
        <taxon>Bacteria</taxon>
        <taxon>Bacillati</taxon>
        <taxon>Actinomycetota</taxon>
        <taxon>Actinomycetes</taxon>
        <taxon>Streptosporangiales</taxon>
        <taxon>Streptosporangiaceae</taxon>
        <taxon>Sphaerimonospora</taxon>
    </lineage>
</organism>
<protein>
    <submittedName>
        <fullName evidence="1">Uncharacterized protein</fullName>
    </submittedName>
</protein>
<proteinExistence type="predicted"/>
<evidence type="ECO:0000313" key="1">
    <source>
        <dbReference type="EMBL" id="GIH73436.1"/>
    </source>
</evidence>
<sequence length="109" mass="12396">MCAGIAQDIQHWTTSHIRNPRPPARVALDEIDHPLIHKASAQFVGETARERIVSVDDNVLFKVKIQRWQGAVWPDNRCPWLVAAGRREDDSPDDFYAALAERARQARKA</sequence>
<name>A0A8J3RC70_9ACTN</name>
<keyword evidence="2" id="KW-1185">Reference proteome</keyword>
<accession>A0A8J3RC70</accession>
<gene>
    <name evidence="1" type="ORF">Mth01_56890</name>
</gene>
<reference evidence="1" key="1">
    <citation type="submission" date="2021-01" db="EMBL/GenBank/DDBJ databases">
        <title>Whole genome shotgun sequence of Sphaerimonospora thailandensis NBRC 107569.</title>
        <authorList>
            <person name="Komaki H."/>
            <person name="Tamura T."/>
        </authorList>
    </citation>
    <scope>NUCLEOTIDE SEQUENCE</scope>
    <source>
        <strain evidence="1">NBRC 107569</strain>
    </source>
</reference>
<comment type="caution">
    <text evidence="1">The sequence shown here is derived from an EMBL/GenBank/DDBJ whole genome shotgun (WGS) entry which is preliminary data.</text>
</comment>
<dbReference type="AlphaFoldDB" id="A0A8J3RC70"/>
<dbReference type="Proteomes" id="UP000610966">
    <property type="component" value="Unassembled WGS sequence"/>
</dbReference>
<evidence type="ECO:0000313" key="2">
    <source>
        <dbReference type="Proteomes" id="UP000610966"/>
    </source>
</evidence>